<organism evidence="6 7">
    <name type="scientific">Candidatus Liptonbacteria bacterium RIFCSPLOWO2_01_FULL_45_15</name>
    <dbReference type="NCBI Taxonomy" id="1798649"/>
    <lineage>
        <taxon>Bacteria</taxon>
        <taxon>Candidatus Liptoniibacteriota</taxon>
    </lineage>
</organism>
<evidence type="ECO:0000256" key="1">
    <source>
        <dbReference type="ARBA" id="ARBA00006471"/>
    </source>
</evidence>
<dbReference type="GO" id="GO:0003735">
    <property type="term" value="F:structural constituent of ribosome"/>
    <property type="evidence" value="ECO:0007669"/>
    <property type="project" value="InterPro"/>
</dbReference>
<protein>
    <recommendedName>
        <fullName evidence="4">Small ribosomal subunit protein uS8</fullName>
    </recommendedName>
    <alternativeName>
        <fullName evidence="5">30S ribosomal protein S8</fullName>
    </alternativeName>
</protein>
<dbReference type="GO" id="GO:0005840">
    <property type="term" value="C:ribosome"/>
    <property type="evidence" value="ECO:0007669"/>
    <property type="project" value="UniProtKB-KW"/>
</dbReference>
<dbReference type="Proteomes" id="UP000176287">
    <property type="component" value="Unassembled WGS sequence"/>
</dbReference>
<dbReference type="Gene3D" id="3.30.1490.10">
    <property type="match status" value="1"/>
</dbReference>
<dbReference type="InterPro" id="IPR035987">
    <property type="entry name" value="Ribosomal_uS8_sf"/>
</dbReference>
<comment type="caution">
    <text evidence="6">The sequence shown here is derived from an EMBL/GenBank/DDBJ whole genome shotgun (WGS) entry which is preliminary data.</text>
</comment>
<dbReference type="GO" id="GO:0005737">
    <property type="term" value="C:cytoplasm"/>
    <property type="evidence" value="ECO:0007669"/>
    <property type="project" value="UniProtKB-ARBA"/>
</dbReference>
<reference evidence="6 7" key="1">
    <citation type="journal article" date="2016" name="Nat. Commun.">
        <title>Thousands of microbial genomes shed light on interconnected biogeochemical processes in an aquifer system.</title>
        <authorList>
            <person name="Anantharaman K."/>
            <person name="Brown C.T."/>
            <person name="Hug L.A."/>
            <person name="Sharon I."/>
            <person name="Castelle C.J."/>
            <person name="Probst A.J."/>
            <person name="Thomas B.C."/>
            <person name="Singh A."/>
            <person name="Wilkins M.J."/>
            <person name="Karaoz U."/>
            <person name="Brodie E.L."/>
            <person name="Williams K.H."/>
            <person name="Hubbard S.S."/>
            <person name="Banfield J.F."/>
        </authorList>
    </citation>
    <scope>NUCLEOTIDE SEQUENCE [LARGE SCALE GENOMIC DNA]</scope>
</reference>
<dbReference type="AlphaFoldDB" id="A0A1G2CI27"/>
<evidence type="ECO:0000256" key="4">
    <source>
        <dbReference type="ARBA" id="ARBA00035258"/>
    </source>
</evidence>
<evidence type="ECO:0000256" key="2">
    <source>
        <dbReference type="ARBA" id="ARBA00022980"/>
    </source>
</evidence>
<evidence type="ECO:0000256" key="5">
    <source>
        <dbReference type="ARBA" id="ARBA00035525"/>
    </source>
</evidence>
<evidence type="ECO:0000256" key="3">
    <source>
        <dbReference type="ARBA" id="ARBA00023274"/>
    </source>
</evidence>
<dbReference type="Pfam" id="PF00410">
    <property type="entry name" value="Ribosomal_S8"/>
    <property type="match status" value="1"/>
</dbReference>
<gene>
    <name evidence="6" type="ORF">A3B13_03810</name>
</gene>
<keyword evidence="2 6" id="KW-0689">Ribosomal protein</keyword>
<dbReference type="GO" id="GO:1990904">
    <property type="term" value="C:ribonucleoprotein complex"/>
    <property type="evidence" value="ECO:0007669"/>
    <property type="project" value="UniProtKB-KW"/>
</dbReference>
<dbReference type="FunFam" id="3.30.1490.10:FF:000001">
    <property type="entry name" value="30S ribosomal protein S8"/>
    <property type="match status" value="1"/>
</dbReference>
<evidence type="ECO:0000313" key="6">
    <source>
        <dbReference type="EMBL" id="OGZ00887.1"/>
    </source>
</evidence>
<dbReference type="STRING" id="1798649.A3B13_03810"/>
<accession>A0A1G2CI27</accession>
<dbReference type="EMBL" id="MHKZ01000011">
    <property type="protein sequence ID" value="OGZ00887.1"/>
    <property type="molecule type" value="Genomic_DNA"/>
</dbReference>
<comment type="similarity">
    <text evidence="1">Belongs to the universal ribosomal protein uS8 family.</text>
</comment>
<name>A0A1G2CI27_9BACT</name>
<evidence type="ECO:0000313" key="7">
    <source>
        <dbReference type="Proteomes" id="UP000176287"/>
    </source>
</evidence>
<dbReference type="SUPFAM" id="SSF56047">
    <property type="entry name" value="Ribosomal protein S8"/>
    <property type="match status" value="1"/>
</dbReference>
<dbReference type="GO" id="GO:0006412">
    <property type="term" value="P:translation"/>
    <property type="evidence" value="ECO:0007669"/>
    <property type="project" value="InterPro"/>
</dbReference>
<dbReference type="Gene3D" id="3.30.1370.30">
    <property type="match status" value="1"/>
</dbReference>
<proteinExistence type="inferred from homology"/>
<dbReference type="InterPro" id="IPR000630">
    <property type="entry name" value="Ribosomal_uS8"/>
</dbReference>
<sequence>MYYDLLAKIKNAGLVKKEGFVTSFSNFDFEVAKVLVAGHFLKDVQKKTVGSKKYLEIKINYKNNLPVMNDFKIISRPSRHLYVKNGRVKSVKQGYGIGVFSTNEGVLNNRDARKKKVGGEYLFEIW</sequence>
<keyword evidence="3" id="KW-0687">Ribonucleoprotein</keyword>